<evidence type="ECO:0000313" key="3">
    <source>
        <dbReference type="Proteomes" id="UP000019132"/>
    </source>
</evidence>
<sequence>MAVKKAPSVVASDVYPLIHALLVSSGMKAAAAALQKETKLVKVAGQSSGGVPFQRVDGEYWSQQIVDDSLRDNSYEGTFGSAGVGSKANNILIKVRGKDFTKAKNKGKRSTYMCGEISMASNSYKFDE</sequence>
<reference evidence="3" key="1">
    <citation type="journal article" date="2010" name="Genome Biol.">
        <title>Genome sequence of the necrotrophic plant pathogen Pythium ultimum reveals original pathogenicity mechanisms and effector repertoire.</title>
        <authorList>
            <person name="Levesque C.A."/>
            <person name="Brouwer H."/>
            <person name="Cano L."/>
            <person name="Hamilton J.P."/>
            <person name="Holt C."/>
            <person name="Huitema E."/>
            <person name="Raffaele S."/>
            <person name="Robideau G.P."/>
            <person name="Thines M."/>
            <person name="Win J."/>
            <person name="Zerillo M.M."/>
            <person name="Beakes G.W."/>
            <person name="Boore J.L."/>
            <person name="Busam D."/>
            <person name="Dumas B."/>
            <person name="Ferriera S."/>
            <person name="Fuerstenberg S.I."/>
            <person name="Gachon C.M."/>
            <person name="Gaulin E."/>
            <person name="Govers F."/>
            <person name="Grenville-Briggs L."/>
            <person name="Horner N."/>
            <person name="Hostetler J."/>
            <person name="Jiang R.H."/>
            <person name="Johnson J."/>
            <person name="Krajaejun T."/>
            <person name="Lin H."/>
            <person name="Meijer H.J."/>
            <person name="Moore B."/>
            <person name="Morris P."/>
            <person name="Phuntmart V."/>
            <person name="Puiu D."/>
            <person name="Shetty J."/>
            <person name="Stajich J.E."/>
            <person name="Tripathy S."/>
            <person name="Wawra S."/>
            <person name="van West P."/>
            <person name="Whitty B.R."/>
            <person name="Coutinho P.M."/>
            <person name="Henrissat B."/>
            <person name="Martin F."/>
            <person name="Thomas P.D."/>
            <person name="Tyler B.M."/>
            <person name="De Vries R.P."/>
            <person name="Kamoun S."/>
            <person name="Yandell M."/>
            <person name="Tisserat N."/>
            <person name="Buell C.R."/>
        </authorList>
    </citation>
    <scope>NUCLEOTIDE SEQUENCE</scope>
    <source>
        <strain evidence="3">DAOM:BR144</strain>
    </source>
</reference>
<evidence type="ECO:0000259" key="1">
    <source>
        <dbReference type="Pfam" id="PF05022"/>
    </source>
</evidence>
<reference evidence="2" key="3">
    <citation type="submission" date="2015-02" db="UniProtKB">
        <authorList>
            <consortium name="EnsemblProtists"/>
        </authorList>
    </citation>
    <scope>IDENTIFICATION</scope>
    <source>
        <strain evidence="2">DAOM BR144</strain>
    </source>
</reference>
<dbReference type="VEuPathDB" id="FungiDB:PYU1_G003809"/>
<accession>K3WFS8</accession>
<reference evidence="3" key="2">
    <citation type="submission" date="2010-04" db="EMBL/GenBank/DDBJ databases">
        <authorList>
            <person name="Buell R."/>
            <person name="Hamilton J."/>
            <person name="Hostetler J."/>
        </authorList>
    </citation>
    <scope>NUCLEOTIDE SEQUENCE [LARGE SCALE GENOMIC DNA]</scope>
    <source>
        <strain evidence="3">DAOM:BR144</strain>
    </source>
</reference>
<dbReference type="Pfam" id="PF05022">
    <property type="entry name" value="SRP40_C"/>
    <property type="match status" value="1"/>
</dbReference>
<dbReference type="PANTHER" id="PTHR23216:SF1">
    <property type="entry name" value="NUCLEOLAR AND COILED-BODY PHOSPHOPROTEIN 1"/>
    <property type="match status" value="1"/>
</dbReference>
<dbReference type="eggNOG" id="KOG2992">
    <property type="taxonomic scope" value="Eukaryota"/>
</dbReference>
<dbReference type="HOGENOM" id="CLU_1963995_0_0_1"/>
<dbReference type="InterPro" id="IPR006594">
    <property type="entry name" value="LisH"/>
</dbReference>
<dbReference type="EMBL" id="GL376638">
    <property type="status" value="NOT_ANNOTATED_CDS"/>
    <property type="molecule type" value="Genomic_DNA"/>
</dbReference>
<dbReference type="InParanoid" id="K3WFS8"/>
<protein>
    <recommendedName>
        <fullName evidence="1">Srp40 C-terminal domain-containing protein</fullName>
    </recommendedName>
</protein>
<dbReference type="EnsemblProtists" id="PYU1_T003819">
    <property type="protein sequence ID" value="PYU1_T003819"/>
    <property type="gene ID" value="PYU1_G003809"/>
</dbReference>
<dbReference type="STRING" id="431595.K3WFS8"/>
<proteinExistence type="predicted"/>
<dbReference type="PROSITE" id="PS50896">
    <property type="entry name" value="LISH"/>
    <property type="match status" value="1"/>
</dbReference>
<name>K3WFS8_GLOUD</name>
<dbReference type="GO" id="GO:0005730">
    <property type="term" value="C:nucleolus"/>
    <property type="evidence" value="ECO:0007669"/>
    <property type="project" value="InterPro"/>
</dbReference>
<dbReference type="AlphaFoldDB" id="K3WFS8"/>
<dbReference type="PANTHER" id="PTHR23216">
    <property type="entry name" value="NUCLEOLAR AND COILED-BODY PHOSPHOPROTEIN 1"/>
    <property type="match status" value="1"/>
</dbReference>
<dbReference type="Proteomes" id="UP000019132">
    <property type="component" value="Unassembled WGS sequence"/>
</dbReference>
<feature type="domain" description="Srp40 C-terminal" evidence="1">
    <location>
        <begin position="52"/>
        <end position="126"/>
    </location>
</feature>
<keyword evidence="3" id="KW-1185">Reference proteome</keyword>
<organism evidence="2 3">
    <name type="scientific">Globisporangium ultimum (strain ATCC 200006 / CBS 805.95 / DAOM BR144)</name>
    <name type="common">Pythium ultimum</name>
    <dbReference type="NCBI Taxonomy" id="431595"/>
    <lineage>
        <taxon>Eukaryota</taxon>
        <taxon>Sar</taxon>
        <taxon>Stramenopiles</taxon>
        <taxon>Oomycota</taxon>
        <taxon>Peronosporomycetes</taxon>
        <taxon>Pythiales</taxon>
        <taxon>Pythiaceae</taxon>
        <taxon>Globisporangium</taxon>
    </lineage>
</organism>
<evidence type="ECO:0000313" key="2">
    <source>
        <dbReference type="EnsemblProtists" id="PYU1_T003819"/>
    </source>
</evidence>
<dbReference type="InterPro" id="IPR039191">
    <property type="entry name" value="Nopp140-like"/>
</dbReference>
<dbReference type="InterPro" id="IPR007718">
    <property type="entry name" value="Srp40_C"/>
</dbReference>